<dbReference type="RefSeq" id="XP_029239764.1">
    <property type="nucleotide sequence ID" value="XM_029380432.1"/>
</dbReference>
<feature type="transmembrane region" description="Helical" evidence="1">
    <location>
        <begin position="31"/>
        <end position="48"/>
    </location>
</feature>
<feature type="transmembrane region" description="Helical" evidence="1">
    <location>
        <begin position="54"/>
        <end position="73"/>
    </location>
</feature>
<evidence type="ECO:0000256" key="1">
    <source>
        <dbReference type="SAM" id="Phobius"/>
    </source>
</evidence>
<keyword evidence="1" id="KW-1133">Transmembrane helix</keyword>
<dbReference type="Proteomes" id="UP000283634">
    <property type="component" value="Unassembled WGS sequence"/>
</dbReference>
<reference evidence="2 3" key="1">
    <citation type="journal article" date="2018" name="BMC Genomics">
        <title>Genomic comparison of Trypanosoma conorhini and Trypanosoma rangeli to Trypanosoma cruzi strains of high and low virulence.</title>
        <authorList>
            <person name="Bradwell K.R."/>
            <person name="Koparde V.N."/>
            <person name="Matveyev A.V."/>
            <person name="Serrano M.G."/>
            <person name="Alves J.M."/>
            <person name="Parikh H."/>
            <person name="Huang B."/>
            <person name="Lee V."/>
            <person name="Espinosa-Alvarez O."/>
            <person name="Ortiz P.A."/>
            <person name="Costa-Martins A.G."/>
            <person name="Teixeira M.M."/>
            <person name="Buck G.A."/>
        </authorList>
    </citation>
    <scope>NUCLEOTIDE SEQUENCE [LARGE SCALE GENOMIC DNA]</scope>
    <source>
        <strain evidence="2 3">AM80</strain>
    </source>
</reference>
<feature type="transmembrane region" description="Helical" evidence="1">
    <location>
        <begin position="114"/>
        <end position="140"/>
    </location>
</feature>
<accession>A0A3R7KIV9</accession>
<dbReference type="OrthoDB" id="251148at2759"/>
<dbReference type="AlphaFoldDB" id="A0A3R7KIV9"/>
<keyword evidence="1" id="KW-0472">Membrane</keyword>
<dbReference type="VEuPathDB" id="TriTrypDB:TRSC58_01019"/>
<evidence type="ECO:0000313" key="2">
    <source>
        <dbReference type="EMBL" id="RNF07325.1"/>
    </source>
</evidence>
<comment type="caution">
    <text evidence="2">The sequence shown here is derived from an EMBL/GenBank/DDBJ whole genome shotgun (WGS) entry which is preliminary data.</text>
</comment>
<sequence>MGTTMFDFGIQGTMLSIFSFNRGASVATAKAFNVLGFPIFAAIRLAFFNKHLDHFFYFLVALVMVIAVAYMLVIRLPPYHLTGYQQSHLSEEEKQGRLTTQAQYLRQKTPTPRFVVGLFFVPVFIVFMPLQGALVVSYGIGQRHRVAFAVITIALVVLNCAIVPSPRKILDREGGHASGARLLRCRYRTPQKRGNATSHSQQ</sequence>
<organism evidence="2 3">
    <name type="scientific">Trypanosoma rangeli</name>
    <dbReference type="NCBI Taxonomy" id="5698"/>
    <lineage>
        <taxon>Eukaryota</taxon>
        <taxon>Discoba</taxon>
        <taxon>Euglenozoa</taxon>
        <taxon>Kinetoplastea</taxon>
        <taxon>Metakinetoplastina</taxon>
        <taxon>Trypanosomatida</taxon>
        <taxon>Trypanosomatidae</taxon>
        <taxon>Trypanosoma</taxon>
        <taxon>Herpetosoma</taxon>
    </lineage>
</organism>
<feature type="transmembrane region" description="Helical" evidence="1">
    <location>
        <begin position="146"/>
        <end position="163"/>
    </location>
</feature>
<dbReference type="EMBL" id="MKGL01000089">
    <property type="protein sequence ID" value="RNF07325.1"/>
    <property type="molecule type" value="Genomic_DNA"/>
</dbReference>
<keyword evidence="3" id="KW-1185">Reference proteome</keyword>
<proteinExistence type="predicted"/>
<keyword evidence="1" id="KW-0812">Transmembrane</keyword>
<dbReference type="GeneID" id="40327394"/>
<name>A0A3R7KIV9_TRYRA</name>
<evidence type="ECO:0000313" key="3">
    <source>
        <dbReference type="Proteomes" id="UP000283634"/>
    </source>
</evidence>
<protein>
    <submittedName>
        <fullName evidence="2">Uncharacterized protein</fullName>
    </submittedName>
</protein>
<gene>
    <name evidence="2" type="ORF">TraAM80_03461</name>
</gene>